<feature type="compositionally biased region" description="Polar residues" evidence="1">
    <location>
        <begin position="1"/>
        <end position="17"/>
    </location>
</feature>
<dbReference type="EMBL" id="JACTAM010000015">
    <property type="protein sequence ID" value="KAI2656047.1"/>
    <property type="molecule type" value="Genomic_DNA"/>
</dbReference>
<proteinExistence type="predicted"/>
<organism evidence="2 3">
    <name type="scientific">Labeo rohita</name>
    <name type="common">Indian major carp</name>
    <name type="synonym">Cyprinus rohita</name>
    <dbReference type="NCBI Taxonomy" id="84645"/>
    <lineage>
        <taxon>Eukaryota</taxon>
        <taxon>Metazoa</taxon>
        <taxon>Chordata</taxon>
        <taxon>Craniata</taxon>
        <taxon>Vertebrata</taxon>
        <taxon>Euteleostomi</taxon>
        <taxon>Actinopterygii</taxon>
        <taxon>Neopterygii</taxon>
        <taxon>Teleostei</taxon>
        <taxon>Ostariophysi</taxon>
        <taxon>Cypriniformes</taxon>
        <taxon>Cyprinidae</taxon>
        <taxon>Labeoninae</taxon>
        <taxon>Labeonini</taxon>
        <taxon>Labeo</taxon>
    </lineage>
</organism>
<evidence type="ECO:0000313" key="3">
    <source>
        <dbReference type="Proteomes" id="UP000830375"/>
    </source>
</evidence>
<keyword evidence="3" id="KW-1185">Reference proteome</keyword>
<evidence type="ECO:0000313" key="2">
    <source>
        <dbReference type="EMBL" id="KAI2656047.1"/>
    </source>
</evidence>
<gene>
    <name evidence="2" type="ORF">H4Q32_012866</name>
</gene>
<protein>
    <submittedName>
        <fullName evidence="2">Ribosome-recycling factor</fullName>
    </submittedName>
</protein>
<accession>A0ABQ8LZG3</accession>
<sequence>MGQSSSRVQPFTVSEQVHSLPHSKHPKSSTNTAEKQHPHQPDEKPVDVGEEIVLPIPPLKEEKMRKKKKPIPRSVDVIDPEEAPACVLQILPAAESLVQEDVQAEVQVSSQSESR</sequence>
<comment type="caution">
    <text evidence="2">The sequence shown here is derived from an EMBL/GenBank/DDBJ whole genome shotgun (WGS) entry which is preliminary data.</text>
</comment>
<evidence type="ECO:0000256" key="1">
    <source>
        <dbReference type="SAM" id="MobiDB-lite"/>
    </source>
</evidence>
<name>A0ABQ8LZG3_LABRO</name>
<feature type="region of interest" description="Disordered" evidence="1">
    <location>
        <begin position="1"/>
        <end position="72"/>
    </location>
</feature>
<dbReference type="Proteomes" id="UP000830375">
    <property type="component" value="Unassembled WGS sequence"/>
</dbReference>
<feature type="compositionally biased region" description="Basic and acidic residues" evidence="1">
    <location>
        <begin position="34"/>
        <end position="47"/>
    </location>
</feature>
<reference evidence="2 3" key="1">
    <citation type="submission" date="2022-01" db="EMBL/GenBank/DDBJ databases">
        <title>A high-quality chromosome-level genome assembly of rohu carp, Labeo rohita.</title>
        <authorList>
            <person name="Arick M.A. II"/>
            <person name="Hsu C.-Y."/>
            <person name="Magbanua Z."/>
            <person name="Pechanova O."/>
            <person name="Grover C."/>
            <person name="Miller E."/>
            <person name="Thrash A."/>
            <person name="Ezzel L."/>
            <person name="Alam S."/>
            <person name="Benzie J."/>
            <person name="Hamilton M."/>
            <person name="Karsi A."/>
            <person name="Lawrence M.L."/>
            <person name="Peterson D.G."/>
        </authorList>
    </citation>
    <scope>NUCLEOTIDE SEQUENCE [LARGE SCALE GENOMIC DNA]</scope>
    <source>
        <strain evidence="3">BAU-BD-2019</strain>
        <tissue evidence="2">Blood</tissue>
    </source>
</reference>